<feature type="domain" description="PiggyBac transposable element-derived protein" evidence="2">
    <location>
        <begin position="13"/>
        <end position="90"/>
    </location>
</feature>
<dbReference type="InterPro" id="IPR029526">
    <property type="entry name" value="PGBD"/>
</dbReference>
<feature type="region of interest" description="Disordered" evidence="1">
    <location>
        <begin position="1"/>
        <end position="23"/>
    </location>
</feature>
<feature type="compositionally biased region" description="Basic and acidic residues" evidence="1">
    <location>
        <begin position="1"/>
        <end position="12"/>
    </location>
</feature>
<evidence type="ECO:0000313" key="4">
    <source>
        <dbReference type="Proteomes" id="UP000593567"/>
    </source>
</evidence>
<protein>
    <recommendedName>
        <fullName evidence="2">PiggyBac transposable element-derived protein domain-containing protein</fullName>
    </recommendedName>
</protein>
<dbReference type="AlphaFoldDB" id="A0A7J7KNN9"/>
<reference evidence="3" key="1">
    <citation type="submission" date="2020-06" db="EMBL/GenBank/DDBJ databases">
        <title>Draft genome of Bugula neritina, a colonial animal packing powerful symbionts and potential medicines.</title>
        <authorList>
            <person name="Rayko M."/>
        </authorList>
    </citation>
    <scope>NUCLEOTIDE SEQUENCE [LARGE SCALE GENOMIC DNA]</scope>
    <source>
        <strain evidence="3">Kwan_BN1</strain>
    </source>
</reference>
<dbReference type="Proteomes" id="UP000593567">
    <property type="component" value="Unassembled WGS sequence"/>
</dbReference>
<evidence type="ECO:0000313" key="3">
    <source>
        <dbReference type="EMBL" id="KAF6039786.1"/>
    </source>
</evidence>
<sequence>MANCKLTEEKQLNRNGRGSMDNRVEDNNNIIAVRWYDNQAVTLLSSLTGLEPTAEARRWVKKDQEYQRFSMPAIVEAYNKNMGSIDLLNSFAAA</sequence>
<name>A0A7J7KNN9_BUGNE</name>
<proteinExistence type="predicted"/>
<dbReference type="PANTHER" id="PTHR47272">
    <property type="entry name" value="DDE_TNP_1_7 DOMAIN-CONTAINING PROTEIN"/>
    <property type="match status" value="1"/>
</dbReference>
<gene>
    <name evidence="3" type="ORF">EB796_001938</name>
</gene>
<dbReference type="EMBL" id="VXIV02000212">
    <property type="protein sequence ID" value="KAF6039786.1"/>
    <property type="molecule type" value="Genomic_DNA"/>
</dbReference>
<dbReference type="Pfam" id="PF13843">
    <property type="entry name" value="DDE_Tnp_1_7"/>
    <property type="match status" value="1"/>
</dbReference>
<evidence type="ECO:0000256" key="1">
    <source>
        <dbReference type="SAM" id="MobiDB-lite"/>
    </source>
</evidence>
<keyword evidence="4" id="KW-1185">Reference proteome</keyword>
<dbReference type="PANTHER" id="PTHR47272:SF1">
    <property type="entry name" value="PIGGYBAC TRANSPOSABLE ELEMENT-DERIVED PROTEIN 3-LIKE"/>
    <property type="match status" value="1"/>
</dbReference>
<dbReference type="OrthoDB" id="6152074at2759"/>
<evidence type="ECO:0000259" key="2">
    <source>
        <dbReference type="Pfam" id="PF13843"/>
    </source>
</evidence>
<organism evidence="3 4">
    <name type="scientific">Bugula neritina</name>
    <name type="common">Brown bryozoan</name>
    <name type="synonym">Sertularia neritina</name>
    <dbReference type="NCBI Taxonomy" id="10212"/>
    <lineage>
        <taxon>Eukaryota</taxon>
        <taxon>Metazoa</taxon>
        <taxon>Spiralia</taxon>
        <taxon>Lophotrochozoa</taxon>
        <taxon>Bryozoa</taxon>
        <taxon>Gymnolaemata</taxon>
        <taxon>Cheilostomatida</taxon>
        <taxon>Flustrina</taxon>
        <taxon>Buguloidea</taxon>
        <taxon>Bugulidae</taxon>
        <taxon>Bugula</taxon>
    </lineage>
</organism>
<accession>A0A7J7KNN9</accession>
<comment type="caution">
    <text evidence="3">The sequence shown here is derived from an EMBL/GenBank/DDBJ whole genome shotgun (WGS) entry which is preliminary data.</text>
</comment>